<feature type="compositionally biased region" description="Basic and acidic residues" evidence="1">
    <location>
        <begin position="515"/>
        <end position="600"/>
    </location>
</feature>
<evidence type="ECO:0000313" key="3">
    <source>
        <dbReference type="Proteomes" id="UP000319663"/>
    </source>
</evidence>
<feature type="compositionally biased region" description="Basic residues" evidence="1">
    <location>
        <begin position="1"/>
        <end position="14"/>
    </location>
</feature>
<feature type="compositionally biased region" description="Low complexity" evidence="1">
    <location>
        <begin position="405"/>
        <end position="424"/>
    </location>
</feature>
<feature type="compositionally biased region" description="Acidic residues" evidence="1">
    <location>
        <begin position="106"/>
        <end position="119"/>
    </location>
</feature>
<feature type="region of interest" description="Disordered" evidence="1">
    <location>
        <begin position="1"/>
        <end position="161"/>
    </location>
</feature>
<evidence type="ECO:0000313" key="2">
    <source>
        <dbReference type="EMBL" id="TQB72011.1"/>
    </source>
</evidence>
<name>A0A507QX16_MONPU</name>
<feature type="region of interest" description="Disordered" evidence="1">
    <location>
        <begin position="191"/>
        <end position="613"/>
    </location>
</feature>
<dbReference type="STRING" id="5098.A0A507QX16"/>
<gene>
    <name evidence="2" type="ORF">MPDQ_007174</name>
</gene>
<dbReference type="AlphaFoldDB" id="A0A507QX16"/>
<protein>
    <submittedName>
        <fullName evidence="2">Uncharacterized protein</fullName>
    </submittedName>
</protein>
<feature type="compositionally biased region" description="Basic and acidic residues" evidence="1">
    <location>
        <begin position="272"/>
        <end position="313"/>
    </location>
</feature>
<sequence>MAKKGGKKGNKSKKGGGGGAKKATATQNVATAGHAVEDRSAFTDGEAEKSSVHSTEAPAITATAPTPSAAPPQVTEEQPSAENVEEKEETPSTKEVAESTTQPSVTEEEEQPTTEEVEDAPLTKEVAENSIQDAVDKVQTSKTGQVPLLDAMPPENGRDSLHAREGITCSLAIYRGPANLVSTGILPEVPRKESSALPTCPPDFPLPDTKVEKDKTEPAVATEVVAASTTTTDLPERPKEQETAVVGEKVAAADVPSFATHPKRPYETSLFAKEEAKPPKIPKVDEPAPAQPREKAQPATEDTAKAEDLETPKSEPAGAAAVAPVTTPDVTAKETKDDLPAEKETKLPSVEAASPETAEKVVHPVETVNEPTPAAEAEALEKESDVAEVSGVASGFTAPSETTNEALSAQATATAAETAVGTAEQPQTTVTTGFHESLEPAPVTAPNSVAGSRDNSVDASAATGRSKDGASSSSTDTLDSESKLKEEELRKAEARVEAHKDAIRHLMTDETNPEVAREETKEEAKEEGKKELKHEKPSTRKDVAGKEEKQQEQKAAEETSQKKPEEPATGRTSIEKKTSAEKSADKAKEAAAAAKEEAKKGGFWSWLKRKVRG</sequence>
<feature type="compositionally biased region" description="Basic and acidic residues" evidence="1">
    <location>
        <begin position="331"/>
        <end position="346"/>
    </location>
</feature>
<feature type="compositionally biased region" description="Polar residues" evidence="1">
    <location>
        <begin position="425"/>
        <end position="434"/>
    </location>
</feature>
<feature type="compositionally biased region" description="Basic and acidic residues" evidence="1">
    <location>
        <begin position="480"/>
        <end position="508"/>
    </location>
</feature>
<evidence type="ECO:0000256" key="1">
    <source>
        <dbReference type="SAM" id="MobiDB-lite"/>
    </source>
</evidence>
<feature type="compositionally biased region" description="Low complexity" evidence="1">
    <location>
        <begin position="218"/>
        <end position="232"/>
    </location>
</feature>
<dbReference type="EMBL" id="VIFY01000071">
    <property type="protein sequence ID" value="TQB72011.1"/>
    <property type="molecule type" value="Genomic_DNA"/>
</dbReference>
<feature type="compositionally biased region" description="Basic and acidic residues" evidence="1">
    <location>
        <begin position="35"/>
        <end position="51"/>
    </location>
</feature>
<feature type="compositionally biased region" description="Low complexity" evidence="1">
    <location>
        <begin position="55"/>
        <end position="75"/>
    </location>
</feature>
<keyword evidence="3" id="KW-1185">Reference proteome</keyword>
<feature type="compositionally biased region" description="Polar residues" evidence="1">
    <location>
        <begin position="445"/>
        <end position="458"/>
    </location>
</feature>
<comment type="caution">
    <text evidence="2">The sequence shown here is derived from an EMBL/GenBank/DDBJ whole genome shotgun (WGS) entry which is preliminary data.</text>
</comment>
<accession>A0A507QX16</accession>
<organism evidence="2 3">
    <name type="scientific">Monascus purpureus</name>
    <name type="common">Red mold</name>
    <name type="synonym">Monascus anka</name>
    <dbReference type="NCBI Taxonomy" id="5098"/>
    <lineage>
        <taxon>Eukaryota</taxon>
        <taxon>Fungi</taxon>
        <taxon>Dikarya</taxon>
        <taxon>Ascomycota</taxon>
        <taxon>Pezizomycotina</taxon>
        <taxon>Eurotiomycetes</taxon>
        <taxon>Eurotiomycetidae</taxon>
        <taxon>Eurotiales</taxon>
        <taxon>Aspergillaceae</taxon>
        <taxon>Monascus</taxon>
    </lineage>
</organism>
<dbReference type="Proteomes" id="UP000319663">
    <property type="component" value="Unassembled WGS sequence"/>
</dbReference>
<feature type="compositionally biased region" description="Low complexity" evidence="1">
    <location>
        <begin position="316"/>
        <end position="330"/>
    </location>
</feature>
<reference evidence="2 3" key="1">
    <citation type="submission" date="2019-06" db="EMBL/GenBank/DDBJ databases">
        <title>Wine fermentation using esterase from Monascus purpureus.</title>
        <authorList>
            <person name="Geng C."/>
            <person name="Zhang Y."/>
        </authorList>
    </citation>
    <scope>NUCLEOTIDE SEQUENCE [LARGE SCALE GENOMIC DNA]</scope>
    <source>
        <strain evidence="2">HQ1</strain>
    </source>
</reference>
<proteinExistence type="predicted"/>